<dbReference type="Proteomes" id="UP000694726">
    <property type="component" value="Unplaced"/>
</dbReference>
<dbReference type="InterPro" id="IPR058896">
    <property type="entry name" value="RNF6/12_N"/>
</dbReference>
<protein>
    <recommendedName>
        <fullName evidence="2">E3 ubiquitin-protein ligase RNF6/12 N-terminal domain-containing protein</fullName>
    </recommendedName>
</protein>
<evidence type="ECO:0000313" key="4">
    <source>
        <dbReference type="Proteomes" id="UP000694726"/>
    </source>
</evidence>
<organism evidence="3 4">
    <name type="scientific">Sus scrofa</name>
    <name type="common">Pig</name>
    <dbReference type="NCBI Taxonomy" id="9823"/>
    <lineage>
        <taxon>Eukaryota</taxon>
        <taxon>Metazoa</taxon>
        <taxon>Chordata</taxon>
        <taxon>Craniata</taxon>
        <taxon>Vertebrata</taxon>
        <taxon>Euteleostomi</taxon>
        <taxon>Mammalia</taxon>
        <taxon>Eutheria</taxon>
        <taxon>Laurasiatheria</taxon>
        <taxon>Artiodactyla</taxon>
        <taxon>Suina</taxon>
        <taxon>Suidae</taxon>
        <taxon>Sus</taxon>
    </lineage>
</organism>
<proteinExistence type="predicted"/>
<feature type="domain" description="E3 ubiquitin-protein ligase RNF6/12 N-terminal" evidence="2">
    <location>
        <begin position="26"/>
        <end position="83"/>
    </location>
</feature>
<dbReference type="AlphaFoldDB" id="A0A8D0MHG7"/>
<dbReference type="Pfam" id="PF25914">
    <property type="entry name" value="RNF6_N"/>
    <property type="match status" value="1"/>
</dbReference>
<reference evidence="3" key="1">
    <citation type="submission" date="2025-08" db="UniProtKB">
        <authorList>
            <consortium name="Ensembl"/>
        </authorList>
    </citation>
    <scope>IDENTIFICATION</scope>
</reference>
<sequence>MNQARSRSDGGEEENSSRDQNHHEDERRWQQERLRREEAYYQFMNDLSDEDYRLMRDHDLLGTPGEITSEELQQRLDGLKERLASQPDLRNGTNSRAFSNILSADDRDGPSVGLVALQTRESLAKVRTKIPCWNG</sequence>
<name>A0A8D0MHG7_PIG</name>
<feature type="region of interest" description="Disordered" evidence="1">
    <location>
        <begin position="1"/>
        <end position="30"/>
    </location>
</feature>
<evidence type="ECO:0000313" key="3">
    <source>
        <dbReference type="Ensembl" id="ENSSSCP00015002497.1"/>
    </source>
</evidence>
<evidence type="ECO:0000259" key="2">
    <source>
        <dbReference type="Pfam" id="PF25914"/>
    </source>
</evidence>
<accession>A0A8D0MHG7</accession>
<dbReference type="Ensembl" id="ENSSSCT00015006120.1">
    <property type="protein sequence ID" value="ENSSSCP00015002497.1"/>
    <property type="gene ID" value="ENSSSCG00015004560.1"/>
</dbReference>
<evidence type="ECO:0000256" key="1">
    <source>
        <dbReference type="SAM" id="MobiDB-lite"/>
    </source>
</evidence>